<keyword evidence="2 4" id="KW-0238">DNA-binding</keyword>
<keyword evidence="3" id="KW-0804">Transcription</keyword>
<evidence type="ECO:0000256" key="4">
    <source>
        <dbReference type="PROSITE-ProRule" id="PRU00335"/>
    </source>
</evidence>
<dbReference type="InterPro" id="IPR009057">
    <property type="entry name" value="Homeodomain-like_sf"/>
</dbReference>
<evidence type="ECO:0000256" key="3">
    <source>
        <dbReference type="ARBA" id="ARBA00023163"/>
    </source>
</evidence>
<reference evidence="6 7" key="1">
    <citation type="submission" date="2023-01" db="EMBL/GenBank/DDBJ databases">
        <title>Novel species of the genus Asticcacaulis isolated from rivers.</title>
        <authorList>
            <person name="Lu H."/>
        </authorList>
    </citation>
    <scope>NUCLEOTIDE SEQUENCE [LARGE SCALE GENOMIC DNA]</scope>
    <source>
        <strain evidence="6 7">LKC15W</strain>
    </source>
</reference>
<evidence type="ECO:0000313" key="6">
    <source>
        <dbReference type="EMBL" id="MDC7675878.1"/>
    </source>
</evidence>
<dbReference type="PROSITE" id="PS50977">
    <property type="entry name" value="HTH_TETR_2"/>
    <property type="match status" value="2"/>
</dbReference>
<feature type="domain" description="HTH tetR-type" evidence="5">
    <location>
        <begin position="228"/>
        <end position="288"/>
    </location>
</feature>
<dbReference type="InterPro" id="IPR001647">
    <property type="entry name" value="HTH_TetR"/>
</dbReference>
<dbReference type="Proteomes" id="UP001218579">
    <property type="component" value="Unassembled WGS sequence"/>
</dbReference>
<dbReference type="PANTHER" id="PTHR30055">
    <property type="entry name" value="HTH-TYPE TRANSCRIPTIONAL REGULATOR RUTR"/>
    <property type="match status" value="1"/>
</dbReference>
<keyword evidence="1" id="KW-0805">Transcription regulation</keyword>
<dbReference type="PANTHER" id="PTHR30055:SF234">
    <property type="entry name" value="HTH-TYPE TRANSCRIPTIONAL REGULATOR BETI"/>
    <property type="match status" value="1"/>
</dbReference>
<evidence type="ECO:0000256" key="2">
    <source>
        <dbReference type="ARBA" id="ARBA00023125"/>
    </source>
</evidence>
<dbReference type="RefSeq" id="WP_272744195.1">
    <property type="nucleotide sequence ID" value="NZ_JAQQKV010000001.1"/>
</dbReference>
<keyword evidence="7" id="KW-1185">Reference proteome</keyword>
<feature type="domain" description="HTH tetR-type" evidence="5">
    <location>
        <begin position="5"/>
        <end position="65"/>
    </location>
</feature>
<dbReference type="Gene3D" id="1.10.357.10">
    <property type="entry name" value="Tetracycline Repressor, domain 2"/>
    <property type="match status" value="2"/>
</dbReference>
<feature type="DNA-binding region" description="H-T-H motif" evidence="4">
    <location>
        <begin position="251"/>
        <end position="270"/>
    </location>
</feature>
<sequence length="410" mass="45197">MARRDVLPTDILKPALDMVAEEGLGALTLRPLAQRTNTSVSALTYHFGVKDDLLRHLISTARTEDLAFFDGWHRRLEEVPCLSPLNMADVIETILSDMVTRHQRRTLFFSELVQASAHQPGVDIMLLPWLGDRLKFWRDLTARLSPSADIDMAEMLHAYAIDETVHALALEALPAYRWLRRLTLRRLFTGFVSAELAAGDADLFRVFYDEIGQLPDAFGVDHEAAVLNDKQSAIVGHISELIVSAGIESVTHRAVAGRAGVAASTLAYHFRTQEDLVRAGLEDIIRRLQAEVSDLTADGGRQAFVREVSNRPYSSIEIARATFAVALSATRRPQLLACAADMRRRRGINLHKVLKAEFPDPRFDPLAAQALSVAAIGQIVLSGSKGHVEASRDAAAMIEALSGLIRQKLS</sequence>
<feature type="DNA-binding region" description="H-T-H motif" evidence="4">
    <location>
        <begin position="28"/>
        <end position="47"/>
    </location>
</feature>
<protein>
    <submittedName>
        <fullName evidence="6">TetR family transcriptional regulator</fullName>
    </submittedName>
</protein>
<dbReference type="EMBL" id="JAQQKV010000001">
    <property type="protein sequence ID" value="MDC7675878.1"/>
    <property type="molecule type" value="Genomic_DNA"/>
</dbReference>
<proteinExistence type="predicted"/>
<dbReference type="SUPFAM" id="SSF46689">
    <property type="entry name" value="Homeodomain-like"/>
    <property type="match status" value="2"/>
</dbReference>
<dbReference type="InterPro" id="IPR050109">
    <property type="entry name" value="HTH-type_TetR-like_transc_reg"/>
</dbReference>
<gene>
    <name evidence="6" type="ORF">PQU98_07050</name>
</gene>
<evidence type="ECO:0000259" key="5">
    <source>
        <dbReference type="PROSITE" id="PS50977"/>
    </source>
</evidence>
<organism evidence="6 7">
    <name type="scientific">Asticcacaulis machinosus</name>
    <dbReference type="NCBI Taxonomy" id="2984211"/>
    <lineage>
        <taxon>Bacteria</taxon>
        <taxon>Pseudomonadati</taxon>
        <taxon>Pseudomonadota</taxon>
        <taxon>Alphaproteobacteria</taxon>
        <taxon>Caulobacterales</taxon>
        <taxon>Caulobacteraceae</taxon>
        <taxon>Asticcacaulis</taxon>
    </lineage>
</organism>
<accession>A0ABT5HIR2</accession>
<name>A0ABT5HIR2_9CAUL</name>
<comment type="caution">
    <text evidence="6">The sequence shown here is derived from an EMBL/GenBank/DDBJ whole genome shotgun (WGS) entry which is preliminary data.</text>
</comment>
<dbReference type="Pfam" id="PF00440">
    <property type="entry name" value="TetR_N"/>
    <property type="match status" value="2"/>
</dbReference>
<evidence type="ECO:0000313" key="7">
    <source>
        <dbReference type="Proteomes" id="UP001218579"/>
    </source>
</evidence>
<evidence type="ECO:0000256" key="1">
    <source>
        <dbReference type="ARBA" id="ARBA00023015"/>
    </source>
</evidence>